<dbReference type="Gene3D" id="1.20.1560.10">
    <property type="entry name" value="ABC transporter type 1, transmembrane domain"/>
    <property type="match status" value="1"/>
</dbReference>
<protein>
    <submittedName>
        <fullName evidence="5">Os05g0137200 protein</fullName>
    </submittedName>
</protein>
<dbReference type="GO" id="GO:0005524">
    <property type="term" value="F:ATP binding"/>
    <property type="evidence" value="ECO:0007669"/>
    <property type="project" value="InterPro"/>
</dbReference>
<dbReference type="InterPro" id="IPR039421">
    <property type="entry name" value="Type_1_exporter"/>
</dbReference>
<evidence type="ECO:0000313" key="5">
    <source>
        <dbReference type="EMBL" id="BAS92163.1"/>
    </source>
</evidence>
<proteinExistence type="evidence at protein level"/>
<keyword evidence="3" id="KW-1133">Transmembrane helix</keyword>
<dbReference type="FunFam" id="1.20.1560.10:FF:000025">
    <property type="entry name" value="ABC transporter B family member 9"/>
    <property type="match status" value="1"/>
</dbReference>
<dbReference type="AlphaFoldDB" id="A0A0P0WHM5"/>
<dbReference type="Gramene" id="Os05t0137200-02">
    <property type="protein sequence ID" value="Os05t0137200-02"/>
    <property type="gene ID" value="Os05g0137200"/>
</dbReference>
<dbReference type="EMBL" id="AP014961">
    <property type="protein sequence ID" value="BAS92163.1"/>
    <property type="molecule type" value="Genomic_DNA"/>
</dbReference>
<dbReference type="InterPro" id="IPR027417">
    <property type="entry name" value="P-loop_NTPase"/>
</dbReference>
<accession>A0A0P0WHM5</accession>
<dbReference type="SUPFAM" id="SSF90123">
    <property type="entry name" value="ABC transporter transmembrane region"/>
    <property type="match status" value="1"/>
</dbReference>
<reference evidence="6" key="1">
    <citation type="journal article" date="2005" name="Nature">
        <title>The map-based sequence of the rice genome.</title>
        <authorList>
            <consortium name="International rice genome sequencing project (IRGSP)"/>
            <person name="Matsumoto T."/>
            <person name="Wu J."/>
            <person name="Kanamori H."/>
            <person name="Katayose Y."/>
            <person name="Fujisawa M."/>
            <person name="Namiki N."/>
            <person name="Mizuno H."/>
            <person name="Yamamoto K."/>
            <person name="Antonio B.A."/>
            <person name="Baba T."/>
            <person name="Sakata K."/>
            <person name="Nagamura Y."/>
            <person name="Aoki H."/>
            <person name="Arikawa K."/>
            <person name="Arita K."/>
            <person name="Bito T."/>
            <person name="Chiden Y."/>
            <person name="Fujitsuka N."/>
            <person name="Fukunaka R."/>
            <person name="Hamada M."/>
            <person name="Harada C."/>
            <person name="Hayashi A."/>
            <person name="Hijishita S."/>
            <person name="Honda M."/>
            <person name="Hosokawa S."/>
            <person name="Ichikawa Y."/>
            <person name="Idonuma A."/>
            <person name="Iijima M."/>
            <person name="Ikeda M."/>
            <person name="Ikeno M."/>
            <person name="Ito K."/>
            <person name="Ito S."/>
            <person name="Ito T."/>
            <person name="Ito Y."/>
            <person name="Ito Y."/>
            <person name="Iwabuchi A."/>
            <person name="Kamiya K."/>
            <person name="Karasawa W."/>
            <person name="Kurita K."/>
            <person name="Katagiri S."/>
            <person name="Kikuta A."/>
            <person name="Kobayashi H."/>
            <person name="Kobayashi N."/>
            <person name="Machita K."/>
            <person name="Maehara T."/>
            <person name="Masukawa M."/>
            <person name="Mizubayashi T."/>
            <person name="Mukai Y."/>
            <person name="Nagasaki H."/>
            <person name="Nagata Y."/>
            <person name="Naito S."/>
            <person name="Nakashima M."/>
            <person name="Nakama Y."/>
            <person name="Nakamichi Y."/>
            <person name="Nakamura M."/>
            <person name="Meguro A."/>
            <person name="Negishi M."/>
            <person name="Ohta I."/>
            <person name="Ohta T."/>
            <person name="Okamoto M."/>
            <person name="Ono N."/>
            <person name="Saji S."/>
            <person name="Sakaguchi M."/>
            <person name="Sakai K."/>
            <person name="Shibata M."/>
            <person name="Shimokawa T."/>
            <person name="Song J."/>
            <person name="Takazaki Y."/>
            <person name="Terasawa K."/>
            <person name="Tsugane M."/>
            <person name="Tsuji K."/>
            <person name="Ueda S."/>
            <person name="Waki K."/>
            <person name="Yamagata H."/>
            <person name="Yamamoto M."/>
            <person name="Yamamoto S."/>
            <person name="Yamane H."/>
            <person name="Yoshiki S."/>
            <person name="Yoshihara R."/>
            <person name="Yukawa K."/>
            <person name="Zhong H."/>
            <person name="Yano M."/>
            <person name="Yuan Q."/>
            <person name="Ouyang S."/>
            <person name="Liu J."/>
            <person name="Jones K.M."/>
            <person name="Gansberger K."/>
            <person name="Moffat K."/>
            <person name="Hill J."/>
            <person name="Bera J."/>
            <person name="Fadrosh D."/>
            <person name="Jin S."/>
            <person name="Johri S."/>
            <person name="Kim M."/>
            <person name="Overton L."/>
            <person name="Reardon M."/>
            <person name="Tsitrin T."/>
            <person name="Vuong H."/>
            <person name="Weaver B."/>
            <person name="Ciecko A."/>
            <person name="Tallon L."/>
            <person name="Jackson J."/>
            <person name="Pai G."/>
            <person name="Aken S.V."/>
            <person name="Utterback T."/>
            <person name="Reidmuller S."/>
            <person name="Feldblyum T."/>
            <person name="Hsiao J."/>
            <person name="Zismann V."/>
            <person name="Iobst S."/>
            <person name="de Vazeille A.R."/>
            <person name="Buell C.R."/>
            <person name="Ying K."/>
            <person name="Li Y."/>
            <person name="Lu T."/>
            <person name="Huang Y."/>
            <person name="Zhao Q."/>
            <person name="Feng Q."/>
            <person name="Zhang L."/>
            <person name="Zhu J."/>
            <person name="Weng Q."/>
            <person name="Mu J."/>
            <person name="Lu Y."/>
            <person name="Fan D."/>
            <person name="Liu Y."/>
            <person name="Guan J."/>
            <person name="Zhang Y."/>
            <person name="Yu S."/>
            <person name="Liu X."/>
            <person name="Zhang Y."/>
            <person name="Hong G."/>
            <person name="Han B."/>
            <person name="Choisne N."/>
            <person name="Demange N."/>
            <person name="Orjeda G."/>
            <person name="Samain S."/>
            <person name="Cattolico L."/>
            <person name="Pelletier E."/>
            <person name="Couloux A."/>
            <person name="Segurens B."/>
            <person name="Wincker P."/>
            <person name="D'Hont A."/>
            <person name="Scarpelli C."/>
            <person name="Weissenbach J."/>
            <person name="Salanoubat M."/>
            <person name="Quetier F."/>
            <person name="Yu Y."/>
            <person name="Kim H.R."/>
            <person name="Rambo T."/>
            <person name="Currie J."/>
            <person name="Collura K."/>
            <person name="Luo M."/>
            <person name="Yang T."/>
            <person name="Ammiraju J.S.S."/>
            <person name="Engler F."/>
            <person name="Soderlund C."/>
            <person name="Wing R.A."/>
            <person name="Palmer L.E."/>
            <person name="de la Bastide M."/>
            <person name="Spiegel L."/>
            <person name="Nascimento L."/>
            <person name="Zutavern T."/>
            <person name="O'Shaughnessy A."/>
            <person name="Dike S."/>
            <person name="Dedhia N."/>
            <person name="Preston R."/>
            <person name="Balija V."/>
            <person name="McCombie W.R."/>
            <person name="Chow T."/>
            <person name="Chen H."/>
            <person name="Chung M."/>
            <person name="Chen C."/>
            <person name="Shaw J."/>
            <person name="Wu H."/>
            <person name="Hsiao K."/>
            <person name="Chao Y."/>
            <person name="Chu M."/>
            <person name="Cheng C."/>
            <person name="Hour A."/>
            <person name="Lee P."/>
            <person name="Lin S."/>
            <person name="Lin Y."/>
            <person name="Liou J."/>
            <person name="Liu S."/>
            <person name="Hsing Y."/>
            <person name="Raghuvanshi S."/>
            <person name="Mohanty A."/>
            <person name="Bharti A.K."/>
            <person name="Gaur A."/>
            <person name="Gupta V."/>
            <person name="Kumar D."/>
            <person name="Ravi V."/>
            <person name="Vij S."/>
            <person name="Kapur A."/>
            <person name="Khurana P."/>
            <person name="Khurana P."/>
            <person name="Khurana J.P."/>
            <person name="Tyagi A.K."/>
            <person name="Gaikwad K."/>
            <person name="Singh A."/>
            <person name="Dalal V."/>
            <person name="Srivastava S."/>
            <person name="Dixit A."/>
            <person name="Pal A.K."/>
            <person name="Ghazi I.A."/>
            <person name="Yadav M."/>
            <person name="Pandit A."/>
            <person name="Bhargava A."/>
            <person name="Sureshbabu K."/>
            <person name="Batra K."/>
            <person name="Sharma T.R."/>
            <person name="Mohapatra T."/>
            <person name="Singh N.K."/>
            <person name="Messing J."/>
            <person name="Nelson A.B."/>
            <person name="Fuks G."/>
            <person name="Kavchok S."/>
            <person name="Keizer G."/>
            <person name="Linton E."/>
            <person name="Llaca V."/>
            <person name="Song R."/>
            <person name="Tanyolac B."/>
            <person name="Young S."/>
            <person name="Ho-Il K."/>
            <person name="Hahn J.H."/>
            <person name="Sangsakoo G."/>
            <person name="Vanavichit A."/>
            <person name="de Mattos Luiz.A.T."/>
            <person name="Zimmer P.D."/>
            <person name="Malone G."/>
            <person name="Dellagostin O."/>
            <person name="de Oliveira A.C."/>
            <person name="Bevan M."/>
            <person name="Bancroft I."/>
            <person name="Minx P."/>
            <person name="Cordum H."/>
            <person name="Wilson R."/>
            <person name="Cheng Z."/>
            <person name="Jin W."/>
            <person name="Jiang J."/>
            <person name="Leong S.A."/>
            <person name="Iwama H."/>
            <person name="Gojobori T."/>
            <person name="Itoh T."/>
            <person name="Niimura Y."/>
            <person name="Fujii Y."/>
            <person name="Habara T."/>
            <person name="Sakai H."/>
            <person name="Sato Y."/>
            <person name="Wilson G."/>
            <person name="Kumar K."/>
            <person name="McCouch S."/>
            <person name="Juretic N."/>
            <person name="Hoen D."/>
            <person name="Wright S."/>
            <person name="Bruskiewich R."/>
            <person name="Bureau T."/>
            <person name="Miyao A."/>
            <person name="Hirochika H."/>
            <person name="Nishikawa T."/>
            <person name="Kadowaki K."/>
            <person name="Sugiura M."/>
            <person name="Burr B."/>
            <person name="Sasaki T."/>
        </authorList>
    </citation>
    <scope>NUCLEOTIDE SEQUENCE [LARGE SCALE GENOMIC DNA]</scope>
    <source>
        <strain evidence="6">cv. Nipponbare</strain>
    </source>
</reference>
<dbReference type="GO" id="GO:0016020">
    <property type="term" value="C:membrane"/>
    <property type="evidence" value="ECO:0007669"/>
    <property type="project" value="UniProtKB-SubCell"/>
</dbReference>
<dbReference type="Proteomes" id="UP000059680">
    <property type="component" value="Chromosome 5"/>
</dbReference>
<reference evidence="5 6" key="2">
    <citation type="journal article" date="2013" name="Plant Cell Physiol.">
        <title>Rice Annotation Project Database (RAP-DB): an integrative and interactive database for rice genomics.</title>
        <authorList>
            <person name="Sakai H."/>
            <person name="Lee S.S."/>
            <person name="Tanaka T."/>
            <person name="Numa H."/>
            <person name="Kim J."/>
            <person name="Kawahara Y."/>
            <person name="Wakimoto H."/>
            <person name="Yang C.C."/>
            <person name="Iwamoto M."/>
            <person name="Abe T."/>
            <person name="Yamada Y."/>
            <person name="Muto A."/>
            <person name="Inokuchi H."/>
            <person name="Ikemura T."/>
            <person name="Matsumoto T."/>
            <person name="Sasaki T."/>
            <person name="Itoh T."/>
        </authorList>
    </citation>
    <scope>NUCLEOTIDE SEQUENCE [LARGE SCALE GENOMIC DNA]</scope>
    <source>
        <strain evidence="6">cv. Nipponbare</strain>
    </source>
</reference>
<keyword evidence="6" id="KW-1185">Reference proteome</keyword>
<reference evidence="5 6" key="3">
    <citation type="journal article" date="2013" name="Rice">
        <title>Improvement of the Oryza sativa Nipponbare reference genome using next generation sequence and optical map data.</title>
        <authorList>
            <person name="Kawahara Y."/>
            <person name="de la Bastide M."/>
            <person name="Hamilton J.P."/>
            <person name="Kanamori H."/>
            <person name="McCombie W.R."/>
            <person name="Ouyang S."/>
            <person name="Schwartz D.C."/>
            <person name="Tanaka T."/>
            <person name="Wu J."/>
            <person name="Zhou S."/>
            <person name="Childs K.L."/>
            <person name="Davidson R.M."/>
            <person name="Lin H."/>
            <person name="Quesada-Ocampo L."/>
            <person name="Vaillancourt B."/>
            <person name="Sakai H."/>
            <person name="Lee S.S."/>
            <person name="Kim J."/>
            <person name="Numa H."/>
            <person name="Itoh T."/>
            <person name="Buell C.R."/>
            <person name="Matsumoto T."/>
        </authorList>
    </citation>
    <scope>NUCLEOTIDE SEQUENCE [LARGE SCALE GENOMIC DNA]</scope>
    <source>
        <strain evidence="6">cv. Nipponbare</strain>
    </source>
</reference>
<name>A0A0P0WHM5_ORYSJ</name>
<evidence type="ECO:0000313" key="6">
    <source>
        <dbReference type="Proteomes" id="UP000059680"/>
    </source>
</evidence>
<evidence type="ECO:0000256" key="2">
    <source>
        <dbReference type="ARBA" id="ARBA00022692"/>
    </source>
</evidence>
<dbReference type="PANTHER" id="PTHR43394">
    <property type="entry name" value="ATP-DEPENDENT PERMEASE MDL1, MITOCHONDRIAL"/>
    <property type="match status" value="1"/>
</dbReference>
<keyword evidence="7 8" id="KW-1267">Proteomics identification</keyword>
<organism evidence="5 6">
    <name type="scientific">Oryza sativa subsp. japonica</name>
    <name type="common">Rice</name>
    <dbReference type="NCBI Taxonomy" id="39947"/>
    <lineage>
        <taxon>Eukaryota</taxon>
        <taxon>Viridiplantae</taxon>
        <taxon>Streptophyta</taxon>
        <taxon>Embryophyta</taxon>
        <taxon>Tracheophyta</taxon>
        <taxon>Spermatophyta</taxon>
        <taxon>Magnoliopsida</taxon>
        <taxon>Liliopsida</taxon>
        <taxon>Poales</taxon>
        <taxon>Poaceae</taxon>
        <taxon>BOP clade</taxon>
        <taxon>Oryzoideae</taxon>
        <taxon>Oryzeae</taxon>
        <taxon>Oryzinae</taxon>
        <taxon>Oryza</taxon>
        <taxon>Oryza sativa</taxon>
    </lineage>
</organism>
<dbReference type="InterPro" id="IPR036640">
    <property type="entry name" value="ABC1_TM_sf"/>
</dbReference>
<comment type="subcellular location">
    <subcellularLocation>
        <location evidence="1">Membrane</location>
        <topology evidence="1">Multi-pass membrane protein</topology>
    </subcellularLocation>
</comment>
<dbReference type="ExpressionAtlas" id="A0A0P0WHM5">
    <property type="expression patterns" value="baseline and differential"/>
</dbReference>
<evidence type="ECO:0000256" key="4">
    <source>
        <dbReference type="ARBA" id="ARBA00023136"/>
    </source>
</evidence>
<keyword evidence="4" id="KW-0472">Membrane</keyword>
<dbReference type="PANTHER" id="PTHR43394:SF18">
    <property type="entry name" value="ABC TRANSPORTER B FAMILY MEMBER 11-LIKE"/>
    <property type="match status" value="1"/>
</dbReference>
<feature type="non-terminal residue" evidence="5">
    <location>
        <position position="1"/>
    </location>
</feature>
<evidence type="ECO:0000256" key="1">
    <source>
        <dbReference type="ARBA" id="ARBA00004141"/>
    </source>
</evidence>
<evidence type="ECO:0000256" key="3">
    <source>
        <dbReference type="ARBA" id="ARBA00022989"/>
    </source>
</evidence>
<sequence>YAASFYAGARLVEDRKTTFPNVFRVFLALTMAAIGVSHTSNLTSDSSKAKSAVSSIFAIVDRKSRIDPSDDAGVSLEPLRGDIEFQHVSFRYPTRPDVQ</sequence>
<evidence type="ECO:0007829" key="8">
    <source>
        <dbReference type="ProteomicsDB" id="A0A0P0WHM5"/>
    </source>
</evidence>
<keyword evidence="2" id="KW-0812">Transmembrane</keyword>
<evidence type="ECO:0007829" key="7">
    <source>
        <dbReference type="PeptideAtlas" id="A0A0P0WHM5"/>
    </source>
</evidence>
<gene>
    <name evidence="5" type="ordered locus">Os05g0137200</name>
    <name evidence="5" type="ORF">OSNPB_050137200</name>
</gene>
<dbReference type="Gene3D" id="3.40.50.300">
    <property type="entry name" value="P-loop containing nucleotide triphosphate hydrolases"/>
    <property type="match status" value="1"/>
</dbReference>